<evidence type="ECO:0000313" key="3">
    <source>
        <dbReference type="Proteomes" id="UP000775213"/>
    </source>
</evidence>
<sequence>MTAKKVEALERKMEQIKSDVEKKFSTMERRFTSMENRLGRVEMLRKLMEIQSETPLAVPIAKPNQDLTEIPLAKFKGKEIERSDKGGSRGEIFGGRRGGVTFGATS</sequence>
<feature type="compositionally biased region" description="Basic and acidic residues" evidence="1">
    <location>
        <begin position="78"/>
        <end position="88"/>
    </location>
</feature>
<gene>
    <name evidence="2" type="ORF">IEQ34_015553</name>
</gene>
<name>A0AAV7GG82_DENCH</name>
<dbReference type="AlphaFoldDB" id="A0AAV7GG82"/>
<evidence type="ECO:0000313" key="2">
    <source>
        <dbReference type="EMBL" id="KAH0455521.1"/>
    </source>
</evidence>
<protein>
    <submittedName>
        <fullName evidence="2">Uncharacterized protein</fullName>
    </submittedName>
</protein>
<dbReference type="EMBL" id="JAGFBR010000014">
    <property type="protein sequence ID" value="KAH0455521.1"/>
    <property type="molecule type" value="Genomic_DNA"/>
</dbReference>
<dbReference type="Gene3D" id="3.90.20.10">
    <property type="match status" value="1"/>
</dbReference>
<organism evidence="2 3">
    <name type="scientific">Dendrobium chrysotoxum</name>
    <name type="common">Orchid</name>
    <dbReference type="NCBI Taxonomy" id="161865"/>
    <lineage>
        <taxon>Eukaryota</taxon>
        <taxon>Viridiplantae</taxon>
        <taxon>Streptophyta</taxon>
        <taxon>Embryophyta</taxon>
        <taxon>Tracheophyta</taxon>
        <taxon>Spermatophyta</taxon>
        <taxon>Magnoliopsida</taxon>
        <taxon>Liliopsida</taxon>
        <taxon>Asparagales</taxon>
        <taxon>Orchidaceae</taxon>
        <taxon>Epidendroideae</taxon>
        <taxon>Malaxideae</taxon>
        <taxon>Dendrobiinae</taxon>
        <taxon>Dendrobium</taxon>
    </lineage>
</organism>
<keyword evidence="3" id="KW-1185">Reference proteome</keyword>
<comment type="caution">
    <text evidence="2">The sequence shown here is derived from an EMBL/GenBank/DDBJ whole genome shotgun (WGS) entry which is preliminary data.</text>
</comment>
<feature type="region of interest" description="Disordered" evidence="1">
    <location>
        <begin position="78"/>
        <end position="106"/>
    </location>
</feature>
<feature type="compositionally biased region" description="Gly residues" evidence="1">
    <location>
        <begin position="92"/>
        <end position="106"/>
    </location>
</feature>
<reference evidence="2 3" key="1">
    <citation type="journal article" date="2021" name="Hortic Res">
        <title>Chromosome-scale assembly of the Dendrobium chrysotoxum genome enhances the understanding of orchid evolution.</title>
        <authorList>
            <person name="Zhang Y."/>
            <person name="Zhang G.Q."/>
            <person name="Zhang D."/>
            <person name="Liu X.D."/>
            <person name="Xu X.Y."/>
            <person name="Sun W.H."/>
            <person name="Yu X."/>
            <person name="Zhu X."/>
            <person name="Wang Z.W."/>
            <person name="Zhao X."/>
            <person name="Zhong W.Y."/>
            <person name="Chen H."/>
            <person name="Yin W.L."/>
            <person name="Huang T."/>
            <person name="Niu S.C."/>
            <person name="Liu Z.J."/>
        </authorList>
    </citation>
    <scope>NUCLEOTIDE SEQUENCE [LARGE SCALE GENOMIC DNA]</scope>
    <source>
        <strain evidence="2">Lindl</strain>
    </source>
</reference>
<evidence type="ECO:0000256" key="1">
    <source>
        <dbReference type="SAM" id="MobiDB-lite"/>
    </source>
</evidence>
<dbReference type="Proteomes" id="UP000775213">
    <property type="component" value="Unassembled WGS sequence"/>
</dbReference>
<accession>A0AAV7GG82</accession>
<proteinExistence type="predicted"/>